<sequence>MSGGAQRVLHYYARYLEHPSGVTDSLNHWAEASLAAGDDVSILAATPNGGDRNEFALNGVVRTIAHWGKGRGTWIPTGLLRELRRGDLLVLHEGWVLSNVVAGAIARLRKAEVVVMPHGVYEKQIIEHQRDVLGIRARMERWLLRQASAVHVFYAGEQEVVKRFEPSVTRFITVPNGTMPVADDALWTGTGDYFLWIGRFDLFHKGIDNLLEYWARLPQPRPNLRLVGPDFQSGRAAAEALVLKLGLAESVHIRGRVTGAEKDELLAECLAYVHPSRWESCSIMLLEAAAAGVPSLISDSIHAAGELVPRNVLRSVDFTDITVDGKATLDSVSRNRELAASARDWAATEARWPQVGTHMVEAHTALGLRKQGGSRR</sequence>
<reference evidence="5 6" key="1">
    <citation type="submission" date="2018-05" db="EMBL/GenBank/DDBJ databases">
        <title>Genetic diversity of glacier-inhabiting Cryobacterium bacteria in China and description of Cryobacterium mengkeensis sp. nov. and Arthrobacter glacialis sp. nov.</title>
        <authorList>
            <person name="Liu Q."/>
            <person name="Xin Y.-H."/>
        </authorList>
    </citation>
    <scope>NUCLEOTIDE SEQUENCE [LARGE SCALE GENOMIC DNA]</scope>
    <source>
        <strain evidence="5 6">SK-1</strain>
    </source>
</reference>
<organism evidence="5 6">
    <name type="scientific">Cryobacterium arcticum</name>
    <dbReference type="NCBI Taxonomy" id="670052"/>
    <lineage>
        <taxon>Bacteria</taxon>
        <taxon>Bacillati</taxon>
        <taxon>Actinomycetota</taxon>
        <taxon>Actinomycetes</taxon>
        <taxon>Micrococcales</taxon>
        <taxon>Microbacteriaceae</taxon>
        <taxon>Cryobacterium</taxon>
    </lineage>
</organism>
<dbReference type="AlphaFoldDB" id="A0A317ZX20"/>
<protein>
    <submittedName>
        <fullName evidence="5">Uncharacterized protein</fullName>
    </submittedName>
</protein>
<dbReference type="InterPro" id="IPR001296">
    <property type="entry name" value="Glyco_trans_1"/>
</dbReference>
<evidence type="ECO:0000313" key="6">
    <source>
        <dbReference type="Proteomes" id="UP000246722"/>
    </source>
</evidence>
<evidence type="ECO:0000256" key="2">
    <source>
        <dbReference type="ARBA" id="ARBA00022679"/>
    </source>
</evidence>
<keyword evidence="6" id="KW-1185">Reference proteome</keyword>
<dbReference type="InterPro" id="IPR028098">
    <property type="entry name" value="Glyco_trans_4-like_N"/>
</dbReference>
<evidence type="ECO:0000256" key="1">
    <source>
        <dbReference type="ARBA" id="ARBA00022676"/>
    </source>
</evidence>
<dbReference type="Pfam" id="PF00534">
    <property type="entry name" value="Glycos_transf_1"/>
    <property type="match status" value="1"/>
</dbReference>
<dbReference type="Proteomes" id="UP000246722">
    <property type="component" value="Unassembled WGS sequence"/>
</dbReference>
<feature type="domain" description="Glycosyl transferase family 1" evidence="3">
    <location>
        <begin position="191"/>
        <end position="308"/>
    </location>
</feature>
<gene>
    <name evidence="5" type="ORF">CTB96_08320</name>
</gene>
<dbReference type="CDD" id="cd03801">
    <property type="entry name" value="GT4_PimA-like"/>
    <property type="match status" value="1"/>
</dbReference>
<dbReference type="PANTHER" id="PTHR12526:SF637">
    <property type="entry name" value="GLYCOSYLTRANSFERASE EPSF-RELATED"/>
    <property type="match status" value="1"/>
</dbReference>
<keyword evidence="1" id="KW-0328">Glycosyltransferase</keyword>
<proteinExistence type="predicted"/>
<dbReference type="EMBL" id="QHLY01000009">
    <property type="protein sequence ID" value="PXA69993.1"/>
    <property type="molecule type" value="Genomic_DNA"/>
</dbReference>
<dbReference type="GO" id="GO:0016757">
    <property type="term" value="F:glycosyltransferase activity"/>
    <property type="evidence" value="ECO:0007669"/>
    <property type="project" value="UniProtKB-KW"/>
</dbReference>
<evidence type="ECO:0000259" key="4">
    <source>
        <dbReference type="Pfam" id="PF13579"/>
    </source>
</evidence>
<feature type="domain" description="Glycosyltransferase subfamily 4-like N-terminal" evidence="4">
    <location>
        <begin position="21"/>
        <end position="177"/>
    </location>
</feature>
<dbReference type="Gene3D" id="3.40.50.2000">
    <property type="entry name" value="Glycogen Phosphorylase B"/>
    <property type="match status" value="2"/>
</dbReference>
<keyword evidence="2" id="KW-0808">Transferase</keyword>
<comment type="caution">
    <text evidence="5">The sequence shown here is derived from an EMBL/GenBank/DDBJ whole genome shotgun (WGS) entry which is preliminary data.</text>
</comment>
<name>A0A317ZX20_9MICO</name>
<dbReference type="PANTHER" id="PTHR12526">
    <property type="entry name" value="GLYCOSYLTRANSFERASE"/>
    <property type="match status" value="1"/>
</dbReference>
<dbReference type="Pfam" id="PF13579">
    <property type="entry name" value="Glyco_trans_4_4"/>
    <property type="match status" value="1"/>
</dbReference>
<accession>A0A317ZX20</accession>
<evidence type="ECO:0000259" key="3">
    <source>
        <dbReference type="Pfam" id="PF00534"/>
    </source>
</evidence>
<evidence type="ECO:0000313" key="5">
    <source>
        <dbReference type="EMBL" id="PXA69993.1"/>
    </source>
</evidence>
<dbReference type="SUPFAM" id="SSF53756">
    <property type="entry name" value="UDP-Glycosyltransferase/glycogen phosphorylase"/>
    <property type="match status" value="1"/>
</dbReference>